<proteinExistence type="predicted"/>
<feature type="chain" id="PRO_5002812816" description="Peptidase S1 domain-containing protein" evidence="11">
    <location>
        <begin position="20"/>
        <end position="345"/>
    </location>
</feature>
<dbReference type="InterPro" id="IPR018114">
    <property type="entry name" value="TRYPSIN_HIS"/>
</dbReference>
<dbReference type="HOGENOM" id="CLU_006842_0_0_1"/>
<feature type="signal peptide" evidence="11">
    <location>
        <begin position="1"/>
        <end position="19"/>
    </location>
</feature>
<evidence type="ECO:0000256" key="11">
    <source>
        <dbReference type="SAM" id="SignalP"/>
    </source>
</evidence>
<evidence type="ECO:0000256" key="10">
    <source>
        <dbReference type="SAM" id="MobiDB-lite"/>
    </source>
</evidence>
<evidence type="ECO:0000256" key="4">
    <source>
        <dbReference type="ARBA" id="ARBA00022670"/>
    </source>
</evidence>
<protein>
    <recommendedName>
        <fullName evidence="12">Peptidase S1 domain-containing protein</fullName>
    </recommendedName>
</protein>
<dbReference type="MEROPS" id="S01.B37"/>
<gene>
    <name evidence="13" type="primary">Dvir\GJ21756</name>
    <name evidence="13" type="ORF">Dvir_GJ21756</name>
</gene>
<dbReference type="PhylomeDB" id="B4LM49"/>
<keyword evidence="11" id="KW-0732">Signal</keyword>
<name>B4LM49_DROVI</name>
<evidence type="ECO:0000256" key="3">
    <source>
        <dbReference type="ARBA" id="ARBA00022525"/>
    </source>
</evidence>
<dbReference type="GO" id="GO:0006508">
    <property type="term" value="P:proteolysis"/>
    <property type="evidence" value="ECO:0007669"/>
    <property type="project" value="UniProtKB-KW"/>
</dbReference>
<organism evidence="13 14">
    <name type="scientific">Drosophila virilis</name>
    <name type="common">Fruit fly</name>
    <dbReference type="NCBI Taxonomy" id="7244"/>
    <lineage>
        <taxon>Eukaryota</taxon>
        <taxon>Metazoa</taxon>
        <taxon>Ecdysozoa</taxon>
        <taxon>Arthropoda</taxon>
        <taxon>Hexapoda</taxon>
        <taxon>Insecta</taxon>
        <taxon>Pterygota</taxon>
        <taxon>Neoptera</taxon>
        <taxon>Endopterygota</taxon>
        <taxon>Diptera</taxon>
        <taxon>Brachycera</taxon>
        <taxon>Muscomorpha</taxon>
        <taxon>Ephydroidea</taxon>
        <taxon>Drosophilidae</taxon>
        <taxon>Drosophila</taxon>
    </lineage>
</organism>
<dbReference type="InterPro" id="IPR033116">
    <property type="entry name" value="TRYPSIN_SER"/>
</dbReference>
<evidence type="ECO:0000256" key="1">
    <source>
        <dbReference type="ARBA" id="ARBA00004606"/>
    </source>
</evidence>
<evidence type="ECO:0000259" key="12">
    <source>
        <dbReference type="PROSITE" id="PS50240"/>
    </source>
</evidence>
<keyword evidence="3" id="KW-0964">Secreted</keyword>
<keyword evidence="6 9" id="KW-0720">Serine protease</keyword>
<evidence type="ECO:0000256" key="6">
    <source>
        <dbReference type="ARBA" id="ARBA00022825"/>
    </source>
</evidence>
<keyword evidence="8" id="KW-1015">Disulfide bond</keyword>
<keyword evidence="14" id="KW-1185">Reference proteome</keyword>
<dbReference type="Pfam" id="PF00089">
    <property type="entry name" value="Trypsin"/>
    <property type="match status" value="1"/>
</dbReference>
<dbReference type="OrthoDB" id="10012881at2759"/>
<dbReference type="InterPro" id="IPR001254">
    <property type="entry name" value="Trypsin_dom"/>
</dbReference>
<dbReference type="PRINTS" id="PR00722">
    <property type="entry name" value="CHYMOTRYPSIN"/>
</dbReference>
<dbReference type="InterPro" id="IPR050127">
    <property type="entry name" value="Serine_Proteases_S1"/>
</dbReference>
<dbReference type="Gene3D" id="2.40.10.10">
    <property type="entry name" value="Trypsin-like serine proteases"/>
    <property type="match status" value="1"/>
</dbReference>
<dbReference type="GO" id="GO:0004252">
    <property type="term" value="F:serine-type endopeptidase activity"/>
    <property type="evidence" value="ECO:0007669"/>
    <property type="project" value="InterPro"/>
</dbReference>
<dbReference type="InterPro" id="IPR043504">
    <property type="entry name" value="Peptidase_S1_PA_chymotrypsin"/>
</dbReference>
<feature type="domain" description="Peptidase S1" evidence="12">
    <location>
        <begin position="97"/>
        <end position="332"/>
    </location>
</feature>
<dbReference type="GO" id="GO:0016020">
    <property type="term" value="C:membrane"/>
    <property type="evidence" value="ECO:0007669"/>
    <property type="project" value="UniProtKB-SubCell"/>
</dbReference>
<dbReference type="CDD" id="cd00190">
    <property type="entry name" value="Tryp_SPc"/>
    <property type="match status" value="1"/>
</dbReference>
<sequence length="345" mass="37453">MRLQLICCVALAILRLCSAHEAALQPAVHVKLGPGSFFQWLASILLPAPVTPETTSATIATTASHVQGTTTEPSSSIPTERECSSCRCGLINTERKIVGGQETRRHQYPWMAVLLLFGHFHCAGSLINDLYVLTAGHCVEGLPPELITVRLLEHNRSDSDALVLQRRAVRVKVHELYNPRSLENDIALIRLDQPVSLEAPMRPVCLPVYSSSFEGELGKVTGWGALREGGFAAQVLQEVDVLILSQSECRSSSYTPAMITDNMLCAGYLGVGSKDACSGDSGGPLHVLLDEQPGQYQLAGIVSWGAGCARPDSPGVYTRVNQYLRWIEANTPSACACMEYPEEDY</sequence>
<dbReference type="FunFam" id="2.40.10.10:FF:000006">
    <property type="entry name" value="Serine proteinase stubble"/>
    <property type="match status" value="1"/>
</dbReference>
<feature type="compositionally biased region" description="Low complexity" evidence="10">
    <location>
        <begin position="61"/>
        <end position="78"/>
    </location>
</feature>
<dbReference type="InterPro" id="IPR001314">
    <property type="entry name" value="Peptidase_S1A"/>
</dbReference>
<keyword evidence="5 9" id="KW-0378">Hydrolase</keyword>
<dbReference type="GO" id="GO:0005615">
    <property type="term" value="C:extracellular space"/>
    <property type="evidence" value="ECO:0007669"/>
    <property type="project" value="TreeGrafter"/>
</dbReference>
<comment type="subcellular location">
    <subcellularLocation>
        <location evidence="1">Membrane</location>
        <topology evidence="1">Single-pass type II membrane protein</topology>
    </subcellularLocation>
    <subcellularLocation>
        <location evidence="2">Secreted</location>
    </subcellularLocation>
</comment>
<dbReference type="OMA" id="CMPYPEE"/>
<evidence type="ECO:0000256" key="5">
    <source>
        <dbReference type="ARBA" id="ARBA00022801"/>
    </source>
</evidence>
<evidence type="ECO:0000256" key="9">
    <source>
        <dbReference type="RuleBase" id="RU363034"/>
    </source>
</evidence>
<accession>B4LM49</accession>
<feature type="region of interest" description="Disordered" evidence="10">
    <location>
        <begin position="61"/>
        <end position="81"/>
    </location>
</feature>
<evidence type="ECO:0000313" key="13">
    <source>
        <dbReference type="EMBL" id="EDW60927.1"/>
    </source>
</evidence>
<evidence type="ECO:0000256" key="2">
    <source>
        <dbReference type="ARBA" id="ARBA00004613"/>
    </source>
</evidence>
<dbReference type="KEGG" id="dvi:6627161"/>
<evidence type="ECO:0000313" key="14">
    <source>
        <dbReference type="Proteomes" id="UP000008792"/>
    </source>
</evidence>
<dbReference type="AlphaFoldDB" id="B4LM49"/>
<dbReference type="InterPro" id="IPR009003">
    <property type="entry name" value="Peptidase_S1_PA"/>
</dbReference>
<keyword evidence="7" id="KW-0735">Signal-anchor</keyword>
<dbReference type="FunCoup" id="B4LM49">
    <property type="interactions" value="20"/>
</dbReference>
<dbReference type="PANTHER" id="PTHR24264">
    <property type="entry name" value="TRYPSIN-RELATED"/>
    <property type="match status" value="1"/>
</dbReference>
<dbReference type="SMART" id="SM00020">
    <property type="entry name" value="Tryp_SPc"/>
    <property type="match status" value="1"/>
</dbReference>
<dbReference type="Proteomes" id="UP000008792">
    <property type="component" value="Unassembled WGS sequence"/>
</dbReference>
<dbReference type="PANTHER" id="PTHR24264:SF65">
    <property type="entry name" value="SRCR DOMAIN-CONTAINING PROTEIN"/>
    <property type="match status" value="1"/>
</dbReference>
<dbReference type="SUPFAM" id="SSF50494">
    <property type="entry name" value="Trypsin-like serine proteases"/>
    <property type="match status" value="1"/>
</dbReference>
<dbReference type="EMBL" id="CH940648">
    <property type="protein sequence ID" value="EDW60927.1"/>
    <property type="molecule type" value="Genomic_DNA"/>
</dbReference>
<dbReference type="PROSITE" id="PS00134">
    <property type="entry name" value="TRYPSIN_HIS"/>
    <property type="match status" value="1"/>
</dbReference>
<reference evidence="13 14" key="1">
    <citation type="journal article" date="2007" name="Nature">
        <title>Evolution of genes and genomes on the Drosophila phylogeny.</title>
        <authorList>
            <consortium name="Drosophila 12 Genomes Consortium"/>
            <person name="Clark A.G."/>
            <person name="Eisen M.B."/>
            <person name="Smith D.R."/>
            <person name="Bergman C.M."/>
            <person name="Oliver B."/>
            <person name="Markow T.A."/>
            <person name="Kaufman T.C."/>
            <person name="Kellis M."/>
            <person name="Gelbart W."/>
            <person name="Iyer V.N."/>
            <person name="Pollard D.A."/>
            <person name="Sackton T.B."/>
            <person name="Larracuente A.M."/>
            <person name="Singh N.D."/>
            <person name="Abad J.P."/>
            <person name="Abt D.N."/>
            <person name="Adryan B."/>
            <person name="Aguade M."/>
            <person name="Akashi H."/>
            <person name="Anderson W.W."/>
            <person name="Aquadro C.F."/>
            <person name="Ardell D.H."/>
            <person name="Arguello R."/>
            <person name="Artieri C.G."/>
            <person name="Barbash D.A."/>
            <person name="Barker D."/>
            <person name="Barsanti P."/>
            <person name="Batterham P."/>
            <person name="Batzoglou S."/>
            <person name="Begun D."/>
            <person name="Bhutkar A."/>
            <person name="Blanco E."/>
            <person name="Bosak S.A."/>
            <person name="Bradley R.K."/>
            <person name="Brand A.D."/>
            <person name="Brent M.R."/>
            <person name="Brooks A.N."/>
            <person name="Brown R.H."/>
            <person name="Butlin R.K."/>
            <person name="Caggese C."/>
            <person name="Calvi B.R."/>
            <person name="Bernardo de Carvalho A."/>
            <person name="Caspi A."/>
            <person name="Castrezana S."/>
            <person name="Celniker S.E."/>
            <person name="Chang J.L."/>
            <person name="Chapple C."/>
            <person name="Chatterji S."/>
            <person name="Chinwalla A."/>
            <person name="Civetta A."/>
            <person name="Clifton S.W."/>
            <person name="Comeron J.M."/>
            <person name="Costello J.C."/>
            <person name="Coyne J.A."/>
            <person name="Daub J."/>
            <person name="David R.G."/>
            <person name="Delcher A.L."/>
            <person name="Delehaunty K."/>
            <person name="Do C.B."/>
            <person name="Ebling H."/>
            <person name="Edwards K."/>
            <person name="Eickbush T."/>
            <person name="Evans J.D."/>
            <person name="Filipski A."/>
            <person name="Findeiss S."/>
            <person name="Freyhult E."/>
            <person name="Fulton L."/>
            <person name="Fulton R."/>
            <person name="Garcia A.C."/>
            <person name="Gardiner A."/>
            <person name="Garfield D.A."/>
            <person name="Garvin B.E."/>
            <person name="Gibson G."/>
            <person name="Gilbert D."/>
            <person name="Gnerre S."/>
            <person name="Godfrey J."/>
            <person name="Good R."/>
            <person name="Gotea V."/>
            <person name="Gravely B."/>
            <person name="Greenberg A.J."/>
            <person name="Griffiths-Jones S."/>
            <person name="Gross S."/>
            <person name="Guigo R."/>
            <person name="Gustafson E.A."/>
            <person name="Haerty W."/>
            <person name="Hahn M.W."/>
            <person name="Halligan D.L."/>
            <person name="Halpern A.L."/>
            <person name="Halter G.M."/>
            <person name="Han M.V."/>
            <person name="Heger A."/>
            <person name="Hillier L."/>
            <person name="Hinrichs A.S."/>
            <person name="Holmes I."/>
            <person name="Hoskins R.A."/>
            <person name="Hubisz M.J."/>
            <person name="Hultmark D."/>
            <person name="Huntley M.A."/>
            <person name="Jaffe D.B."/>
            <person name="Jagadeeshan S."/>
            <person name="Jeck W.R."/>
            <person name="Johnson J."/>
            <person name="Jones C.D."/>
            <person name="Jordan W.C."/>
            <person name="Karpen G.H."/>
            <person name="Kataoka E."/>
            <person name="Keightley P.D."/>
            <person name="Kheradpour P."/>
            <person name="Kirkness E.F."/>
            <person name="Koerich L.B."/>
            <person name="Kristiansen K."/>
            <person name="Kudrna D."/>
            <person name="Kulathinal R.J."/>
            <person name="Kumar S."/>
            <person name="Kwok R."/>
            <person name="Lander E."/>
            <person name="Langley C.H."/>
            <person name="Lapoint R."/>
            <person name="Lazzaro B.P."/>
            <person name="Lee S.J."/>
            <person name="Levesque L."/>
            <person name="Li R."/>
            <person name="Lin C.F."/>
            <person name="Lin M.F."/>
            <person name="Lindblad-Toh K."/>
            <person name="Llopart A."/>
            <person name="Long M."/>
            <person name="Low L."/>
            <person name="Lozovsky E."/>
            <person name="Lu J."/>
            <person name="Luo M."/>
            <person name="Machado C.A."/>
            <person name="Makalowski W."/>
            <person name="Marzo M."/>
            <person name="Matsuda M."/>
            <person name="Matzkin L."/>
            <person name="McAllister B."/>
            <person name="McBride C.S."/>
            <person name="McKernan B."/>
            <person name="McKernan K."/>
            <person name="Mendez-Lago M."/>
            <person name="Minx P."/>
            <person name="Mollenhauer M.U."/>
            <person name="Montooth K."/>
            <person name="Mount S.M."/>
            <person name="Mu X."/>
            <person name="Myers E."/>
            <person name="Negre B."/>
            <person name="Newfeld S."/>
            <person name="Nielsen R."/>
            <person name="Noor M.A."/>
            <person name="O'Grady P."/>
            <person name="Pachter L."/>
            <person name="Papaceit M."/>
            <person name="Parisi M.J."/>
            <person name="Parisi M."/>
            <person name="Parts L."/>
            <person name="Pedersen J.S."/>
            <person name="Pesole G."/>
            <person name="Phillippy A.M."/>
            <person name="Ponting C.P."/>
            <person name="Pop M."/>
            <person name="Porcelli D."/>
            <person name="Powell J.R."/>
            <person name="Prohaska S."/>
            <person name="Pruitt K."/>
            <person name="Puig M."/>
            <person name="Quesneville H."/>
            <person name="Ram K.R."/>
            <person name="Rand D."/>
            <person name="Rasmussen M.D."/>
            <person name="Reed L.K."/>
            <person name="Reenan R."/>
            <person name="Reily A."/>
            <person name="Remington K.A."/>
            <person name="Rieger T.T."/>
            <person name="Ritchie M.G."/>
            <person name="Robin C."/>
            <person name="Rogers Y.H."/>
            <person name="Rohde C."/>
            <person name="Rozas J."/>
            <person name="Rubenfield M.J."/>
            <person name="Ruiz A."/>
            <person name="Russo S."/>
            <person name="Salzberg S.L."/>
            <person name="Sanchez-Gracia A."/>
            <person name="Saranga D.J."/>
            <person name="Sato H."/>
            <person name="Schaeffer S.W."/>
            <person name="Schatz M.C."/>
            <person name="Schlenke T."/>
            <person name="Schwartz R."/>
            <person name="Segarra C."/>
            <person name="Singh R.S."/>
            <person name="Sirot L."/>
            <person name="Sirota M."/>
            <person name="Sisneros N.B."/>
            <person name="Smith C.D."/>
            <person name="Smith T.F."/>
            <person name="Spieth J."/>
            <person name="Stage D.E."/>
            <person name="Stark A."/>
            <person name="Stephan W."/>
            <person name="Strausberg R.L."/>
            <person name="Strempel S."/>
            <person name="Sturgill D."/>
            <person name="Sutton G."/>
            <person name="Sutton G.G."/>
            <person name="Tao W."/>
            <person name="Teichmann S."/>
            <person name="Tobari Y.N."/>
            <person name="Tomimura Y."/>
            <person name="Tsolas J.M."/>
            <person name="Valente V.L."/>
            <person name="Venter E."/>
            <person name="Venter J.C."/>
            <person name="Vicario S."/>
            <person name="Vieira F.G."/>
            <person name="Vilella A.J."/>
            <person name="Villasante A."/>
            <person name="Walenz B."/>
            <person name="Wang J."/>
            <person name="Wasserman M."/>
            <person name="Watts T."/>
            <person name="Wilson D."/>
            <person name="Wilson R.K."/>
            <person name="Wing R.A."/>
            <person name="Wolfner M.F."/>
            <person name="Wong A."/>
            <person name="Wong G.K."/>
            <person name="Wu C.I."/>
            <person name="Wu G."/>
            <person name="Yamamoto D."/>
            <person name="Yang H.P."/>
            <person name="Yang S.P."/>
            <person name="Yorke J.A."/>
            <person name="Yoshida K."/>
            <person name="Zdobnov E."/>
            <person name="Zhang P."/>
            <person name="Zhang Y."/>
            <person name="Zimin A.V."/>
            <person name="Baldwin J."/>
            <person name="Abdouelleil A."/>
            <person name="Abdulkadir J."/>
            <person name="Abebe A."/>
            <person name="Abera B."/>
            <person name="Abreu J."/>
            <person name="Acer S.C."/>
            <person name="Aftuck L."/>
            <person name="Alexander A."/>
            <person name="An P."/>
            <person name="Anderson E."/>
            <person name="Anderson S."/>
            <person name="Arachi H."/>
            <person name="Azer M."/>
            <person name="Bachantsang P."/>
            <person name="Barry A."/>
            <person name="Bayul T."/>
            <person name="Berlin A."/>
            <person name="Bessette D."/>
            <person name="Bloom T."/>
            <person name="Blye J."/>
            <person name="Boguslavskiy L."/>
            <person name="Bonnet C."/>
            <person name="Boukhgalter B."/>
            <person name="Bourzgui I."/>
            <person name="Brown A."/>
            <person name="Cahill P."/>
            <person name="Channer S."/>
            <person name="Cheshatsang Y."/>
            <person name="Chuda L."/>
            <person name="Citroen M."/>
            <person name="Collymore A."/>
            <person name="Cooke P."/>
            <person name="Costello M."/>
            <person name="D'Aco K."/>
            <person name="Daza R."/>
            <person name="De Haan G."/>
            <person name="DeGray S."/>
            <person name="DeMaso C."/>
            <person name="Dhargay N."/>
            <person name="Dooley K."/>
            <person name="Dooley E."/>
            <person name="Doricent M."/>
            <person name="Dorje P."/>
            <person name="Dorjee K."/>
            <person name="Dupes A."/>
            <person name="Elong R."/>
            <person name="Falk J."/>
            <person name="Farina A."/>
            <person name="Faro S."/>
            <person name="Ferguson D."/>
            <person name="Fisher S."/>
            <person name="Foley C.D."/>
            <person name="Franke A."/>
            <person name="Friedrich D."/>
            <person name="Gadbois L."/>
            <person name="Gearin G."/>
            <person name="Gearin C.R."/>
            <person name="Giannoukos G."/>
            <person name="Goode T."/>
            <person name="Graham J."/>
            <person name="Grandbois E."/>
            <person name="Grewal S."/>
            <person name="Gyaltsen K."/>
            <person name="Hafez N."/>
            <person name="Hagos B."/>
            <person name="Hall J."/>
            <person name="Henson C."/>
            <person name="Hollinger A."/>
            <person name="Honan T."/>
            <person name="Huard M.D."/>
            <person name="Hughes L."/>
            <person name="Hurhula B."/>
            <person name="Husby M.E."/>
            <person name="Kamat A."/>
            <person name="Kanga B."/>
            <person name="Kashin S."/>
            <person name="Khazanovich D."/>
            <person name="Kisner P."/>
            <person name="Lance K."/>
            <person name="Lara M."/>
            <person name="Lee W."/>
            <person name="Lennon N."/>
            <person name="Letendre F."/>
            <person name="LeVine R."/>
            <person name="Lipovsky A."/>
            <person name="Liu X."/>
            <person name="Liu J."/>
            <person name="Liu S."/>
            <person name="Lokyitsang T."/>
            <person name="Lokyitsang Y."/>
            <person name="Lubonja R."/>
            <person name="Lui A."/>
            <person name="MacDonald P."/>
            <person name="Magnisalis V."/>
            <person name="Maru K."/>
            <person name="Matthews C."/>
            <person name="McCusker W."/>
            <person name="McDonough S."/>
            <person name="Mehta T."/>
            <person name="Meldrim J."/>
            <person name="Meneus L."/>
            <person name="Mihai O."/>
            <person name="Mihalev A."/>
            <person name="Mihova T."/>
            <person name="Mittelman R."/>
            <person name="Mlenga V."/>
            <person name="Montmayeur A."/>
            <person name="Mulrain L."/>
            <person name="Navidi A."/>
            <person name="Naylor J."/>
            <person name="Negash T."/>
            <person name="Nguyen T."/>
            <person name="Nguyen N."/>
            <person name="Nicol R."/>
            <person name="Norbu C."/>
            <person name="Norbu N."/>
            <person name="Novod N."/>
            <person name="O'Neill B."/>
            <person name="Osman S."/>
            <person name="Markiewicz E."/>
            <person name="Oyono O.L."/>
            <person name="Patti C."/>
            <person name="Phunkhang P."/>
            <person name="Pierre F."/>
            <person name="Priest M."/>
            <person name="Raghuraman S."/>
            <person name="Rege F."/>
            <person name="Reyes R."/>
            <person name="Rise C."/>
            <person name="Rogov P."/>
            <person name="Ross K."/>
            <person name="Ryan E."/>
            <person name="Settipalli S."/>
            <person name="Shea T."/>
            <person name="Sherpa N."/>
            <person name="Shi L."/>
            <person name="Shih D."/>
            <person name="Sparrow T."/>
            <person name="Spaulding J."/>
            <person name="Stalker J."/>
            <person name="Stange-Thomann N."/>
            <person name="Stavropoulos S."/>
            <person name="Stone C."/>
            <person name="Strader C."/>
            <person name="Tesfaye S."/>
            <person name="Thomson T."/>
            <person name="Thoulutsang Y."/>
            <person name="Thoulutsang D."/>
            <person name="Topham K."/>
            <person name="Topping I."/>
            <person name="Tsamla T."/>
            <person name="Vassiliev H."/>
            <person name="Vo A."/>
            <person name="Wangchuk T."/>
            <person name="Wangdi T."/>
            <person name="Weiand M."/>
            <person name="Wilkinson J."/>
            <person name="Wilson A."/>
            <person name="Yadav S."/>
            <person name="Young G."/>
            <person name="Yu Q."/>
            <person name="Zembek L."/>
            <person name="Zhong D."/>
            <person name="Zimmer A."/>
            <person name="Zwirko Z."/>
            <person name="Jaffe D.B."/>
            <person name="Alvarez P."/>
            <person name="Brockman W."/>
            <person name="Butler J."/>
            <person name="Chin C."/>
            <person name="Gnerre S."/>
            <person name="Grabherr M."/>
            <person name="Kleber M."/>
            <person name="Mauceli E."/>
            <person name="MacCallum I."/>
        </authorList>
    </citation>
    <scope>NUCLEOTIDE SEQUENCE [LARGE SCALE GENOMIC DNA]</scope>
    <source>
        <strain evidence="14">Tucson 15010-1051.87</strain>
    </source>
</reference>
<dbReference type="InParanoid" id="B4LM49"/>
<evidence type="ECO:0000256" key="8">
    <source>
        <dbReference type="ARBA" id="ARBA00023157"/>
    </source>
</evidence>
<dbReference type="eggNOG" id="KOG3627">
    <property type="taxonomic scope" value="Eukaryota"/>
</dbReference>
<dbReference type="PROSITE" id="PS00135">
    <property type="entry name" value="TRYPSIN_SER"/>
    <property type="match status" value="1"/>
</dbReference>
<dbReference type="PROSITE" id="PS50240">
    <property type="entry name" value="TRYPSIN_DOM"/>
    <property type="match status" value="1"/>
</dbReference>
<keyword evidence="4 9" id="KW-0645">Protease</keyword>
<keyword evidence="7" id="KW-0812">Transmembrane</keyword>
<evidence type="ECO:0000256" key="7">
    <source>
        <dbReference type="ARBA" id="ARBA00022968"/>
    </source>
</evidence>